<dbReference type="RefSeq" id="WP_136562407.1">
    <property type="nucleotide sequence ID" value="NZ_BAABLS010000003.1"/>
</dbReference>
<reference evidence="3 4" key="1">
    <citation type="journal article" date="2009" name="Int. J. Syst. Evol. Microbiol.">
        <title>Nocardioides caeni sp. nov., isolated from wastewater.</title>
        <authorList>
            <person name="Yoon J.H."/>
            <person name="Kang S.J."/>
            <person name="Park S."/>
            <person name="Kim W."/>
            <person name="Oh T.K."/>
        </authorList>
    </citation>
    <scope>NUCLEOTIDE SEQUENCE [LARGE SCALE GENOMIC DNA]</scope>
    <source>
        <strain evidence="3 4">DSM 23134</strain>
    </source>
</reference>
<name>A0A4S8NI07_9ACTN</name>
<keyword evidence="1" id="KW-1133">Transmembrane helix</keyword>
<dbReference type="AlphaFoldDB" id="A0A4S8NI07"/>
<proteinExistence type="predicted"/>
<feature type="domain" description="LysM" evidence="2">
    <location>
        <begin position="68"/>
        <end position="117"/>
    </location>
</feature>
<evidence type="ECO:0000313" key="4">
    <source>
        <dbReference type="Proteomes" id="UP000307087"/>
    </source>
</evidence>
<dbReference type="SUPFAM" id="SSF54106">
    <property type="entry name" value="LysM domain"/>
    <property type="match status" value="1"/>
</dbReference>
<keyword evidence="1" id="KW-0472">Membrane</keyword>
<feature type="transmembrane region" description="Helical" evidence="1">
    <location>
        <begin position="34"/>
        <end position="53"/>
    </location>
</feature>
<keyword evidence="4" id="KW-1185">Reference proteome</keyword>
<dbReference type="EMBL" id="STGW01000004">
    <property type="protein sequence ID" value="THV14644.1"/>
    <property type="molecule type" value="Genomic_DNA"/>
</dbReference>
<evidence type="ECO:0000313" key="3">
    <source>
        <dbReference type="EMBL" id="THV14644.1"/>
    </source>
</evidence>
<dbReference type="OrthoDB" id="5084290at2"/>
<keyword evidence="1" id="KW-0812">Transmembrane</keyword>
<dbReference type="InterPro" id="IPR036779">
    <property type="entry name" value="LysM_dom_sf"/>
</dbReference>
<dbReference type="Proteomes" id="UP000307087">
    <property type="component" value="Unassembled WGS sequence"/>
</dbReference>
<gene>
    <name evidence="3" type="ORF">E9934_08250</name>
</gene>
<protein>
    <submittedName>
        <fullName evidence="3">LysM peptidoglycan-binding domain-containing protein</fullName>
    </submittedName>
</protein>
<comment type="caution">
    <text evidence="3">The sequence shown here is derived from an EMBL/GenBank/DDBJ whole genome shotgun (WGS) entry which is preliminary data.</text>
</comment>
<dbReference type="Pfam" id="PF01476">
    <property type="entry name" value="LysM"/>
    <property type="match status" value="1"/>
</dbReference>
<dbReference type="SMART" id="SM00257">
    <property type="entry name" value="LysM"/>
    <property type="match status" value="1"/>
</dbReference>
<evidence type="ECO:0000259" key="2">
    <source>
        <dbReference type="PROSITE" id="PS51782"/>
    </source>
</evidence>
<organism evidence="3 4">
    <name type="scientific">Nocardioides caeni</name>
    <dbReference type="NCBI Taxonomy" id="574700"/>
    <lineage>
        <taxon>Bacteria</taxon>
        <taxon>Bacillati</taxon>
        <taxon>Actinomycetota</taxon>
        <taxon>Actinomycetes</taxon>
        <taxon>Propionibacteriales</taxon>
        <taxon>Nocardioidaceae</taxon>
        <taxon>Nocardioides</taxon>
    </lineage>
</organism>
<dbReference type="PROSITE" id="PS51782">
    <property type="entry name" value="LYSM"/>
    <property type="match status" value="1"/>
</dbReference>
<sequence>MSTITLAPQSVRRPVAGPTARPSSSVRLTRRGRLVVFVLALLVVATVALSLAAGSAASGESGGDPAIELVTVAPGETLWDIAGDVAGGGDVRDVVAEIQQLNALDSSVVYAGQELRVPASR</sequence>
<dbReference type="Gene3D" id="3.10.350.10">
    <property type="entry name" value="LysM domain"/>
    <property type="match status" value="1"/>
</dbReference>
<accession>A0A4S8NI07</accession>
<dbReference type="InterPro" id="IPR018392">
    <property type="entry name" value="LysM"/>
</dbReference>
<dbReference type="CDD" id="cd00118">
    <property type="entry name" value="LysM"/>
    <property type="match status" value="1"/>
</dbReference>
<evidence type="ECO:0000256" key="1">
    <source>
        <dbReference type="SAM" id="Phobius"/>
    </source>
</evidence>